<dbReference type="InterPro" id="IPR029052">
    <property type="entry name" value="Metallo-depent_PP-like"/>
</dbReference>
<accession>A0A927C628</accession>
<dbReference type="EMBL" id="JACXJA010000006">
    <property type="protein sequence ID" value="MBD2861504.1"/>
    <property type="molecule type" value="Genomic_DNA"/>
</dbReference>
<name>A0A927C628_9BACL</name>
<proteinExistence type="predicted"/>
<dbReference type="Pfam" id="PF00149">
    <property type="entry name" value="Metallophos"/>
    <property type="match status" value="1"/>
</dbReference>
<dbReference type="Proteomes" id="UP000639396">
    <property type="component" value="Unassembled WGS sequence"/>
</dbReference>
<evidence type="ECO:0000313" key="4">
    <source>
        <dbReference type="Proteomes" id="UP000639396"/>
    </source>
</evidence>
<evidence type="ECO:0000313" key="3">
    <source>
        <dbReference type="EMBL" id="MBD2861504.1"/>
    </source>
</evidence>
<gene>
    <name evidence="3" type="ORF">IDH45_05810</name>
</gene>
<dbReference type="AlphaFoldDB" id="A0A927C628"/>
<dbReference type="PANTHER" id="PTHR32440">
    <property type="entry name" value="PHOSPHATASE DCR2-RELATED-RELATED"/>
    <property type="match status" value="1"/>
</dbReference>
<dbReference type="InterPro" id="IPR004843">
    <property type="entry name" value="Calcineurin-like_PHP"/>
</dbReference>
<organism evidence="3 4">
    <name type="scientific">Paenibacillus oceani</name>
    <dbReference type="NCBI Taxonomy" id="2772510"/>
    <lineage>
        <taxon>Bacteria</taxon>
        <taxon>Bacillati</taxon>
        <taxon>Bacillota</taxon>
        <taxon>Bacilli</taxon>
        <taxon>Bacillales</taxon>
        <taxon>Paenibacillaceae</taxon>
        <taxon>Paenibacillus</taxon>
    </lineage>
</organism>
<comment type="caution">
    <text evidence="3">The sequence shown here is derived from an EMBL/GenBank/DDBJ whole genome shotgun (WGS) entry which is preliminary data.</text>
</comment>
<dbReference type="Gene3D" id="3.60.21.10">
    <property type="match status" value="1"/>
</dbReference>
<feature type="domain" description="Calcineurin-like phosphoesterase" evidence="2">
    <location>
        <begin position="16"/>
        <end position="97"/>
    </location>
</feature>
<protein>
    <submittedName>
        <fullName evidence="3">Metallophosphoesterase family protein</fullName>
    </submittedName>
</protein>
<dbReference type="CDD" id="cd07383">
    <property type="entry name" value="MPP_Dcr2"/>
    <property type="match status" value="1"/>
</dbReference>
<evidence type="ECO:0000256" key="1">
    <source>
        <dbReference type="SAM" id="MobiDB-lite"/>
    </source>
</evidence>
<dbReference type="SUPFAM" id="SSF56300">
    <property type="entry name" value="Metallo-dependent phosphatases"/>
    <property type="match status" value="1"/>
</dbReference>
<evidence type="ECO:0000259" key="2">
    <source>
        <dbReference type="Pfam" id="PF00149"/>
    </source>
</evidence>
<feature type="region of interest" description="Disordered" evidence="1">
    <location>
        <begin position="334"/>
        <end position="354"/>
    </location>
</feature>
<reference evidence="3" key="1">
    <citation type="submission" date="2020-09" db="EMBL/GenBank/DDBJ databases">
        <title>A novel bacterium of genus Paenibacillus, isolated from South China Sea.</title>
        <authorList>
            <person name="Huang H."/>
            <person name="Mo K."/>
            <person name="Hu Y."/>
        </authorList>
    </citation>
    <scope>NUCLEOTIDE SEQUENCE</scope>
    <source>
        <strain evidence="3">IB182363</strain>
    </source>
</reference>
<dbReference type="GO" id="GO:0016788">
    <property type="term" value="F:hydrolase activity, acting on ester bonds"/>
    <property type="evidence" value="ECO:0007669"/>
    <property type="project" value="TreeGrafter"/>
</dbReference>
<dbReference type="GO" id="GO:0005737">
    <property type="term" value="C:cytoplasm"/>
    <property type="evidence" value="ECO:0007669"/>
    <property type="project" value="TreeGrafter"/>
</dbReference>
<keyword evidence="4" id="KW-1185">Reference proteome</keyword>
<sequence>MKTKPNLKYRDDGTFTIVQFADVHNGGGAPEDVRSLALMEEVLRLEKPDLVVYTGDQIRSRGPDPRAQFREVTAIAENAGIPYAFVFGNHDSRRGVTRQELMEMEAVRPLCMAEAGPKHVSGTGNYTLTVVESDASAARRRIAEGEERTALTAPTDSLPPPIASGEAVRRAAANLYFFDSECNAPERAVRDGRSEWISRDKAEWFAAESAALEKRHGAKLPALAFFHIPLPEYEEVWNTRPCYGHRLAEVRCPRLNTGVFAAMVERGDVMGMFVGHDHSNDYWGELAGIRLCYGRTTGFNGNIREGHSRGARIIRLSEGKRGFDSWLRLEDGSTVYSQPEHRPGEPAMAPNAAG</sequence>